<accession>M4VTP5</accession>
<reference evidence="2 3" key="1">
    <citation type="journal article" date="2013" name="ISME J.">
        <title>By their genes ye shall know them: genomic signatures of predatory bacteria.</title>
        <authorList>
            <person name="Pasternak Z."/>
            <person name="Pietrokovski S."/>
            <person name="Rotem O."/>
            <person name="Gophna U."/>
            <person name="Lurie-Weinberger M.N."/>
            <person name="Jurkevitch E."/>
        </authorList>
    </citation>
    <scope>NUCLEOTIDE SEQUENCE [LARGE SCALE GENOMIC DNA]</scope>
    <source>
        <strain evidence="2 3">JSS</strain>
    </source>
</reference>
<dbReference type="PATRIC" id="fig|1184267.3.peg.2386"/>
<keyword evidence="1" id="KW-0732">Signal</keyword>
<sequence>MLNIKMLICFFLLGYSNSLWAYTPSEGNISTYLGPYFHKSNFETTASGTTSPILTGWGLVVLGDVNERGSLEVGIHYLNKYYYSEQNGIETVEKNGLYHVTMGYRWWFKEYLSASLSFFSAYSSGDPVVLYTNAPVGSEVKTSAHDTVEYGVDLAVQFELWNQGLWGAVLDTRYSYSVTPKPGEKADHYAVMLGLRYTVQEKFPESSSQVSEDQIKPEQAKP</sequence>
<dbReference type="HOGENOM" id="CLU_1286674_0_0_7"/>
<dbReference type="KEGG" id="bex:A11Q_2353"/>
<dbReference type="eggNOG" id="ENOG5032IV7">
    <property type="taxonomic scope" value="Bacteria"/>
</dbReference>
<evidence type="ECO:0000313" key="3">
    <source>
        <dbReference type="Proteomes" id="UP000012040"/>
    </source>
</evidence>
<organism evidence="2 3">
    <name type="scientific">Pseudobdellovibrio exovorus JSS</name>
    <dbReference type="NCBI Taxonomy" id="1184267"/>
    <lineage>
        <taxon>Bacteria</taxon>
        <taxon>Pseudomonadati</taxon>
        <taxon>Bdellovibrionota</taxon>
        <taxon>Bdellovibrionia</taxon>
        <taxon>Bdellovibrionales</taxon>
        <taxon>Pseudobdellovibrionaceae</taxon>
        <taxon>Pseudobdellovibrio</taxon>
    </lineage>
</organism>
<feature type="chain" id="PRO_5004060508" description="Outer membrane protein beta-barrel domain-containing protein" evidence="1">
    <location>
        <begin position="22"/>
        <end position="222"/>
    </location>
</feature>
<proteinExistence type="predicted"/>
<protein>
    <recommendedName>
        <fullName evidence="4">Outer membrane protein beta-barrel domain-containing protein</fullName>
    </recommendedName>
</protein>
<evidence type="ECO:0008006" key="4">
    <source>
        <dbReference type="Google" id="ProtNLM"/>
    </source>
</evidence>
<dbReference type="Proteomes" id="UP000012040">
    <property type="component" value="Chromosome"/>
</dbReference>
<name>M4VTP5_9BACT</name>
<evidence type="ECO:0000313" key="2">
    <source>
        <dbReference type="EMBL" id="AGH96569.1"/>
    </source>
</evidence>
<keyword evidence="3" id="KW-1185">Reference proteome</keyword>
<dbReference type="AlphaFoldDB" id="M4VTP5"/>
<feature type="signal peptide" evidence="1">
    <location>
        <begin position="1"/>
        <end position="21"/>
    </location>
</feature>
<dbReference type="EMBL" id="CP003537">
    <property type="protein sequence ID" value="AGH96569.1"/>
    <property type="molecule type" value="Genomic_DNA"/>
</dbReference>
<evidence type="ECO:0000256" key="1">
    <source>
        <dbReference type="SAM" id="SignalP"/>
    </source>
</evidence>
<gene>
    <name evidence="2" type="ORF">A11Q_2353</name>
</gene>